<dbReference type="InterPro" id="IPR011050">
    <property type="entry name" value="Pectin_lyase_fold/virulence"/>
</dbReference>
<keyword evidence="1" id="KW-0677">Repeat</keyword>
<evidence type="ECO:0000256" key="1">
    <source>
        <dbReference type="ARBA" id="ARBA00022737"/>
    </source>
</evidence>
<reference evidence="3 4" key="1">
    <citation type="submission" date="2024-06" db="EMBL/GenBank/DDBJ databases">
        <title>Sorghum-associated microbial communities from plants grown in Nebraska, USA.</title>
        <authorList>
            <person name="Schachtman D."/>
        </authorList>
    </citation>
    <scope>NUCLEOTIDE SEQUENCE [LARGE SCALE GENOMIC DNA]</scope>
    <source>
        <strain evidence="3 4">736</strain>
    </source>
</reference>
<protein>
    <recommendedName>
        <fullName evidence="2">Right handed beta helix domain-containing protein</fullName>
    </recommendedName>
</protein>
<proteinExistence type="predicted"/>
<evidence type="ECO:0000313" key="4">
    <source>
        <dbReference type="Proteomes" id="UP001549363"/>
    </source>
</evidence>
<dbReference type="SUPFAM" id="SSF51126">
    <property type="entry name" value="Pectin lyase-like"/>
    <property type="match status" value="3"/>
</dbReference>
<accession>A0ABV2PR44</accession>
<feature type="domain" description="Right handed beta helix" evidence="2">
    <location>
        <begin position="114"/>
        <end position="238"/>
    </location>
</feature>
<dbReference type="PANTHER" id="PTHR22990:SF15">
    <property type="entry name" value="F-BOX ONLY PROTEIN 10"/>
    <property type="match status" value="1"/>
</dbReference>
<dbReference type="InterPro" id="IPR012334">
    <property type="entry name" value="Pectin_lyas_fold"/>
</dbReference>
<dbReference type="InterPro" id="IPR039448">
    <property type="entry name" value="Beta_helix"/>
</dbReference>
<dbReference type="PANTHER" id="PTHR22990">
    <property type="entry name" value="F-BOX ONLY PROTEIN"/>
    <property type="match status" value="1"/>
</dbReference>
<dbReference type="SMART" id="SM00710">
    <property type="entry name" value="PbH1"/>
    <property type="match status" value="4"/>
</dbReference>
<dbReference type="InterPro" id="IPR051550">
    <property type="entry name" value="SCF-Subunits/Alg-Epimerases"/>
</dbReference>
<evidence type="ECO:0000259" key="2">
    <source>
        <dbReference type="Pfam" id="PF13229"/>
    </source>
</evidence>
<gene>
    <name evidence="3" type="ORF">ABIA69_004627</name>
</gene>
<dbReference type="Proteomes" id="UP001549363">
    <property type="component" value="Unassembled WGS sequence"/>
</dbReference>
<keyword evidence="4" id="KW-1185">Reference proteome</keyword>
<dbReference type="EMBL" id="JBEPSB010000041">
    <property type="protein sequence ID" value="MET4563430.1"/>
    <property type="molecule type" value="Genomic_DNA"/>
</dbReference>
<name>A0ABV2PR44_9BACI</name>
<sequence>MAILVVKKSIMHRYQNIGQAIQEAEAGDFIEIRDGVYEESIDIPKRLILYGVGNVTIKGGVFIRYHTHVEMRNLRFSQGQGIYIKGDLQLENCVIEHQLVRTQVAVSFGSLMMKNVDLLASSLNQYGLRIDNGSSVVLTDSTIQHHTKAQIIAQNSELAMTNCMLLEGQMNAIFAIGNMKMDIANCEIHGHQKTQFVAASSTISMKNTLIHQGQDLGMQMFDHCKMMMELCEVKQHGGTNMVVHESELKVSDCVFAEGQGNGIYVGEHSKALIYACQLSRHNKPQLFIENSKAEVHKCTIRNGATSGLTIFNEADVTMTECKIQHHPQFHIIVDASGLQLNHAIIEHGQTGGIYGNEHAKITLKHTTIQEVNSHHLYINHARLFVENSTFAHIIGNGITCIDAIFEILNSDFINARQSPYAIIWSDKSMGRIENCDVHECERVILAMTNQSLLEIVNTNLAKVKTAAIVQEKSQLYVRGYAHGATWQGDASSKIINSDLKSTVSNENIQHIVNLLSTANTLNVQQLNKELQIPAEVLQEISTILRSKDIKKTM</sequence>
<dbReference type="InterPro" id="IPR006626">
    <property type="entry name" value="PbH1"/>
</dbReference>
<dbReference type="Pfam" id="PF13229">
    <property type="entry name" value="Beta_helix"/>
    <property type="match status" value="2"/>
</dbReference>
<dbReference type="RefSeq" id="WP_354473256.1">
    <property type="nucleotide sequence ID" value="NZ_JBEPSB010000041.1"/>
</dbReference>
<comment type="caution">
    <text evidence="3">The sequence shown here is derived from an EMBL/GenBank/DDBJ whole genome shotgun (WGS) entry which is preliminary data.</text>
</comment>
<feature type="domain" description="Right handed beta helix" evidence="2">
    <location>
        <begin position="245"/>
        <end position="368"/>
    </location>
</feature>
<evidence type="ECO:0000313" key="3">
    <source>
        <dbReference type="EMBL" id="MET4563430.1"/>
    </source>
</evidence>
<organism evidence="3 4">
    <name type="scientific">Lysinibacillus parviboronicapiens</name>
    <dbReference type="NCBI Taxonomy" id="436516"/>
    <lineage>
        <taxon>Bacteria</taxon>
        <taxon>Bacillati</taxon>
        <taxon>Bacillota</taxon>
        <taxon>Bacilli</taxon>
        <taxon>Bacillales</taxon>
        <taxon>Bacillaceae</taxon>
        <taxon>Lysinibacillus</taxon>
    </lineage>
</organism>
<dbReference type="Gene3D" id="2.160.20.10">
    <property type="entry name" value="Single-stranded right-handed beta-helix, Pectin lyase-like"/>
    <property type="match status" value="1"/>
</dbReference>